<evidence type="ECO:0000259" key="3">
    <source>
        <dbReference type="PROSITE" id="PS51740"/>
    </source>
</evidence>
<gene>
    <name evidence="4" type="ORF">Psuf_003460</name>
</gene>
<dbReference type="NCBIfam" id="TIGR01439">
    <property type="entry name" value="lp_hng_hel_AbrB"/>
    <property type="match status" value="1"/>
</dbReference>
<keyword evidence="1" id="KW-0238">DNA-binding</keyword>
<evidence type="ECO:0000256" key="2">
    <source>
        <dbReference type="SAM" id="MobiDB-lite"/>
    </source>
</evidence>
<dbReference type="PROSITE" id="PS51740">
    <property type="entry name" value="SPOVT_ABRB"/>
    <property type="match status" value="1"/>
</dbReference>
<accession>A0A6F8YAI3</accession>
<dbReference type="KEGG" id="psuu:Psuf_003460"/>
<dbReference type="AlphaFoldDB" id="A0A6F8YAI3"/>
<keyword evidence="5" id="KW-1185">Reference proteome</keyword>
<feature type="region of interest" description="Disordered" evidence="2">
    <location>
        <begin position="56"/>
        <end position="84"/>
    </location>
</feature>
<evidence type="ECO:0000313" key="4">
    <source>
        <dbReference type="EMBL" id="BCB83033.1"/>
    </source>
</evidence>
<organism evidence="4 5">
    <name type="scientific">Phytohabitans suffuscus</name>
    <dbReference type="NCBI Taxonomy" id="624315"/>
    <lineage>
        <taxon>Bacteria</taxon>
        <taxon>Bacillati</taxon>
        <taxon>Actinomycetota</taxon>
        <taxon>Actinomycetes</taxon>
        <taxon>Micromonosporales</taxon>
        <taxon>Micromonosporaceae</taxon>
    </lineage>
</organism>
<dbReference type="RefSeq" id="WP_173153038.1">
    <property type="nucleotide sequence ID" value="NZ_AP022871.1"/>
</dbReference>
<dbReference type="Gene3D" id="2.10.260.10">
    <property type="match status" value="1"/>
</dbReference>
<feature type="compositionally biased region" description="Basic residues" evidence="2">
    <location>
        <begin position="75"/>
        <end position="84"/>
    </location>
</feature>
<evidence type="ECO:0000256" key="1">
    <source>
        <dbReference type="PROSITE-ProRule" id="PRU01076"/>
    </source>
</evidence>
<dbReference type="Pfam" id="PF04014">
    <property type="entry name" value="MazE_antitoxin"/>
    <property type="match status" value="1"/>
</dbReference>
<reference evidence="4 5" key="2">
    <citation type="submission" date="2020-03" db="EMBL/GenBank/DDBJ databases">
        <authorList>
            <person name="Ichikawa N."/>
            <person name="Kimura A."/>
            <person name="Kitahashi Y."/>
            <person name="Uohara A."/>
        </authorList>
    </citation>
    <scope>NUCLEOTIDE SEQUENCE [LARGE SCALE GENOMIC DNA]</scope>
    <source>
        <strain evidence="4 5">NBRC 105367</strain>
    </source>
</reference>
<sequence>MEIAARLTSKGQITLPKAIRDALGLHEGDRVVFRIEGGHAVLARTPDLLELAGSVPVSPAQRDGDWQEIRDQTRRARAARLNQR</sequence>
<dbReference type="EMBL" id="AP022871">
    <property type="protein sequence ID" value="BCB83033.1"/>
    <property type="molecule type" value="Genomic_DNA"/>
</dbReference>
<feature type="domain" description="SpoVT-AbrB" evidence="3">
    <location>
        <begin position="2"/>
        <end position="47"/>
    </location>
</feature>
<dbReference type="SMART" id="SM00966">
    <property type="entry name" value="SpoVT_AbrB"/>
    <property type="match status" value="1"/>
</dbReference>
<dbReference type="InterPro" id="IPR037914">
    <property type="entry name" value="SpoVT-AbrB_sf"/>
</dbReference>
<dbReference type="SUPFAM" id="SSF89447">
    <property type="entry name" value="AbrB/MazE/MraZ-like"/>
    <property type="match status" value="1"/>
</dbReference>
<dbReference type="GO" id="GO:0003677">
    <property type="term" value="F:DNA binding"/>
    <property type="evidence" value="ECO:0007669"/>
    <property type="project" value="UniProtKB-UniRule"/>
</dbReference>
<name>A0A6F8YAI3_9ACTN</name>
<dbReference type="Proteomes" id="UP000503011">
    <property type="component" value="Chromosome"/>
</dbReference>
<evidence type="ECO:0000313" key="5">
    <source>
        <dbReference type="Proteomes" id="UP000503011"/>
    </source>
</evidence>
<protein>
    <recommendedName>
        <fullName evidence="3">SpoVT-AbrB domain-containing protein</fullName>
    </recommendedName>
</protein>
<reference evidence="4 5" key="1">
    <citation type="submission" date="2020-03" db="EMBL/GenBank/DDBJ databases">
        <title>Whole genome shotgun sequence of Phytohabitans suffuscus NBRC 105367.</title>
        <authorList>
            <person name="Komaki H."/>
            <person name="Tamura T."/>
        </authorList>
    </citation>
    <scope>NUCLEOTIDE SEQUENCE [LARGE SCALE GENOMIC DNA]</scope>
    <source>
        <strain evidence="4 5">NBRC 105367</strain>
    </source>
</reference>
<dbReference type="InterPro" id="IPR007159">
    <property type="entry name" value="SpoVT-AbrB_dom"/>
</dbReference>
<proteinExistence type="predicted"/>
<feature type="compositionally biased region" description="Basic and acidic residues" evidence="2">
    <location>
        <begin position="62"/>
        <end position="74"/>
    </location>
</feature>